<feature type="transmembrane region" description="Helical" evidence="6">
    <location>
        <begin position="126"/>
        <end position="150"/>
    </location>
</feature>
<evidence type="ECO:0000256" key="1">
    <source>
        <dbReference type="ARBA" id="ARBA00004651"/>
    </source>
</evidence>
<keyword evidence="4 6" id="KW-1133">Transmembrane helix</keyword>
<gene>
    <name evidence="8" type="ORF">IAB81_01855</name>
</gene>
<comment type="caution">
    <text evidence="8">The sequence shown here is derived from an EMBL/GenBank/DDBJ whole genome shotgun (WGS) entry which is preliminary data.</text>
</comment>
<feature type="transmembrane region" description="Helical" evidence="6">
    <location>
        <begin position="43"/>
        <end position="60"/>
    </location>
</feature>
<reference evidence="8" key="2">
    <citation type="journal article" date="2021" name="PeerJ">
        <title>Extensive microbial diversity within the chicken gut microbiome revealed by metagenomics and culture.</title>
        <authorList>
            <person name="Gilroy R."/>
            <person name="Ravi A."/>
            <person name="Getino M."/>
            <person name="Pursley I."/>
            <person name="Horton D.L."/>
            <person name="Alikhan N.F."/>
            <person name="Baker D."/>
            <person name="Gharbi K."/>
            <person name="Hall N."/>
            <person name="Watson M."/>
            <person name="Adriaenssens E.M."/>
            <person name="Foster-Nyarko E."/>
            <person name="Jarju S."/>
            <person name="Secka A."/>
            <person name="Antonio M."/>
            <person name="Oren A."/>
            <person name="Chaudhuri R.R."/>
            <person name="La Ragione R."/>
            <person name="Hildebrand F."/>
            <person name="Pallen M.J."/>
        </authorList>
    </citation>
    <scope>NUCLEOTIDE SEQUENCE</scope>
    <source>
        <strain evidence="8">B1-8020</strain>
    </source>
</reference>
<feature type="transmembrane region" description="Helical" evidence="6">
    <location>
        <begin position="72"/>
        <end position="94"/>
    </location>
</feature>
<dbReference type="AlphaFoldDB" id="A0A9D9IIT5"/>
<evidence type="ECO:0000256" key="4">
    <source>
        <dbReference type="ARBA" id="ARBA00022989"/>
    </source>
</evidence>
<accession>A0A9D9IIT5</accession>
<dbReference type="InterPro" id="IPR037185">
    <property type="entry name" value="EmrE-like"/>
</dbReference>
<evidence type="ECO:0000256" key="2">
    <source>
        <dbReference type="ARBA" id="ARBA00022475"/>
    </source>
</evidence>
<keyword evidence="2" id="KW-1003">Cell membrane</keyword>
<reference evidence="8" key="1">
    <citation type="submission" date="2020-10" db="EMBL/GenBank/DDBJ databases">
        <authorList>
            <person name="Gilroy R."/>
        </authorList>
    </citation>
    <scope>NUCLEOTIDE SEQUENCE</scope>
    <source>
        <strain evidence="8">B1-8020</strain>
    </source>
</reference>
<dbReference type="PANTHER" id="PTHR32322">
    <property type="entry name" value="INNER MEMBRANE TRANSPORTER"/>
    <property type="match status" value="1"/>
</dbReference>
<keyword evidence="5 6" id="KW-0472">Membrane</keyword>
<dbReference type="PANTHER" id="PTHR32322:SF18">
    <property type="entry name" value="S-ADENOSYLMETHIONINE_S-ADENOSYLHOMOCYSTEINE TRANSPORTER"/>
    <property type="match status" value="1"/>
</dbReference>
<evidence type="ECO:0000256" key="5">
    <source>
        <dbReference type="ARBA" id="ARBA00023136"/>
    </source>
</evidence>
<protein>
    <submittedName>
        <fullName evidence="8">DMT family transporter</fullName>
    </submittedName>
</protein>
<dbReference type="Proteomes" id="UP000823604">
    <property type="component" value="Unassembled WGS sequence"/>
</dbReference>
<dbReference type="InterPro" id="IPR000620">
    <property type="entry name" value="EamA_dom"/>
</dbReference>
<feature type="transmembrane region" description="Helical" evidence="6">
    <location>
        <begin position="274"/>
        <end position="291"/>
    </location>
</feature>
<organism evidence="8 9">
    <name type="scientific">Candidatus Merdivivens pullicola</name>
    <dbReference type="NCBI Taxonomy" id="2840872"/>
    <lineage>
        <taxon>Bacteria</taxon>
        <taxon>Pseudomonadati</taxon>
        <taxon>Bacteroidota</taxon>
        <taxon>Bacteroidia</taxon>
        <taxon>Bacteroidales</taxon>
        <taxon>Muribaculaceae</taxon>
        <taxon>Muribaculaceae incertae sedis</taxon>
        <taxon>Candidatus Merdivivens</taxon>
    </lineage>
</organism>
<dbReference type="GO" id="GO:0005886">
    <property type="term" value="C:plasma membrane"/>
    <property type="evidence" value="ECO:0007669"/>
    <property type="project" value="UniProtKB-SubCell"/>
</dbReference>
<feature type="transmembrane region" description="Helical" evidence="6">
    <location>
        <begin position="186"/>
        <end position="203"/>
    </location>
</feature>
<evidence type="ECO:0000256" key="3">
    <source>
        <dbReference type="ARBA" id="ARBA00022692"/>
    </source>
</evidence>
<feature type="transmembrane region" description="Helical" evidence="6">
    <location>
        <begin position="100"/>
        <end position="119"/>
    </location>
</feature>
<dbReference type="Pfam" id="PF00892">
    <property type="entry name" value="EamA"/>
    <property type="match status" value="2"/>
</dbReference>
<dbReference type="InterPro" id="IPR050638">
    <property type="entry name" value="AA-Vitamin_Transporters"/>
</dbReference>
<feature type="domain" description="EamA" evidence="7">
    <location>
        <begin position="155"/>
        <end position="291"/>
    </location>
</feature>
<evidence type="ECO:0000313" key="9">
    <source>
        <dbReference type="Proteomes" id="UP000823604"/>
    </source>
</evidence>
<sequence>MVSRNNKLPAHVALACAAILWGIMSPMGKTALAAGIPAFALASFRMIGGAVCFWILSLFLPNEKITAKDAILFFPAALMGIVLNQGSFIIGLSYTSPVNASIITTTTPIFTMILAALFLREPITWLKVLGVAMGAGGAIVLITDGVSLGAGASVKGDLLCLSAQVLFSLYLSIFKGLVGRYHVVTVMKWMFMYAMIVSVPVAYRDIVSIDYASLPLPVILEVLYVVVCGTFLAYLLMIYGQQRLRPTLVSMYNYVQPVVATVLSVIMGIGVFGWVKGVAVALVFSGVYVVTRSRSRVEK</sequence>
<comment type="subcellular location">
    <subcellularLocation>
        <location evidence="1">Cell membrane</location>
        <topology evidence="1">Multi-pass membrane protein</topology>
    </subcellularLocation>
</comment>
<dbReference type="EMBL" id="JADIMA010000017">
    <property type="protein sequence ID" value="MBO8472361.1"/>
    <property type="molecule type" value="Genomic_DNA"/>
</dbReference>
<evidence type="ECO:0000256" key="6">
    <source>
        <dbReference type="SAM" id="Phobius"/>
    </source>
</evidence>
<name>A0A9D9IIT5_9BACT</name>
<proteinExistence type="predicted"/>
<evidence type="ECO:0000313" key="8">
    <source>
        <dbReference type="EMBL" id="MBO8472361.1"/>
    </source>
</evidence>
<feature type="domain" description="EamA" evidence="7">
    <location>
        <begin position="11"/>
        <end position="142"/>
    </location>
</feature>
<keyword evidence="3 6" id="KW-0812">Transmembrane</keyword>
<evidence type="ECO:0000259" key="7">
    <source>
        <dbReference type="Pfam" id="PF00892"/>
    </source>
</evidence>
<feature type="transmembrane region" description="Helical" evidence="6">
    <location>
        <begin position="215"/>
        <end position="239"/>
    </location>
</feature>
<dbReference type="SUPFAM" id="SSF103481">
    <property type="entry name" value="Multidrug resistance efflux transporter EmrE"/>
    <property type="match status" value="2"/>
</dbReference>